<feature type="short sequence motif" description="'KMSKS' region" evidence="7">
    <location>
        <begin position="296"/>
        <end position="300"/>
    </location>
</feature>
<dbReference type="InterPro" id="IPR000924">
    <property type="entry name" value="Glu/Gln-tRNA-synth"/>
</dbReference>
<evidence type="ECO:0000259" key="9">
    <source>
        <dbReference type="Pfam" id="PF19269"/>
    </source>
</evidence>
<dbReference type="GO" id="GO:0005737">
    <property type="term" value="C:cytoplasm"/>
    <property type="evidence" value="ECO:0007669"/>
    <property type="project" value="UniProtKB-SubCell"/>
</dbReference>
<dbReference type="AlphaFoldDB" id="A0A174Z3F1"/>
<feature type="binding site" evidence="7">
    <location>
        <position position="299"/>
    </location>
    <ligand>
        <name>ATP</name>
        <dbReference type="ChEBI" id="CHEBI:30616"/>
    </ligand>
</feature>
<keyword evidence="5 7" id="KW-0648">Protein biosynthesis</keyword>
<comment type="catalytic activity">
    <reaction evidence="7">
        <text>tRNA(Glu) + L-glutamate + ATP = L-glutamyl-tRNA(Glu) + AMP + diphosphate</text>
        <dbReference type="Rhea" id="RHEA:23540"/>
        <dbReference type="Rhea" id="RHEA-COMP:9663"/>
        <dbReference type="Rhea" id="RHEA-COMP:9680"/>
        <dbReference type="ChEBI" id="CHEBI:29985"/>
        <dbReference type="ChEBI" id="CHEBI:30616"/>
        <dbReference type="ChEBI" id="CHEBI:33019"/>
        <dbReference type="ChEBI" id="CHEBI:78442"/>
        <dbReference type="ChEBI" id="CHEBI:78520"/>
        <dbReference type="ChEBI" id="CHEBI:456215"/>
        <dbReference type="EC" id="6.1.1.17"/>
    </reaction>
</comment>
<evidence type="ECO:0000313" key="11">
    <source>
        <dbReference type="Proteomes" id="UP000095662"/>
    </source>
</evidence>
<dbReference type="Proteomes" id="UP000095662">
    <property type="component" value="Unassembled WGS sequence"/>
</dbReference>
<dbReference type="InterPro" id="IPR004527">
    <property type="entry name" value="Glu-tRNA-ligase_bac/mito"/>
</dbReference>
<dbReference type="EMBL" id="CZBY01000002">
    <property type="protein sequence ID" value="CUQ81914.1"/>
    <property type="molecule type" value="Genomic_DNA"/>
</dbReference>
<protein>
    <recommendedName>
        <fullName evidence="7">Glutamate--tRNA ligase</fullName>
        <ecNumber evidence="7">6.1.1.17</ecNumber>
    </recommendedName>
    <alternativeName>
        <fullName evidence="7">Glutamyl-tRNA synthetase</fullName>
        <shortName evidence="7">GluRS</shortName>
    </alternativeName>
</protein>
<dbReference type="PANTHER" id="PTHR43311:SF2">
    <property type="entry name" value="GLUTAMATE--TRNA LIGASE, MITOCHONDRIAL-RELATED"/>
    <property type="match status" value="1"/>
</dbReference>
<evidence type="ECO:0000256" key="5">
    <source>
        <dbReference type="ARBA" id="ARBA00022917"/>
    </source>
</evidence>
<keyword evidence="6 7" id="KW-0030">Aminoacyl-tRNA synthetase</keyword>
<dbReference type="Pfam" id="PF00749">
    <property type="entry name" value="tRNA-synt_1c"/>
    <property type="match status" value="1"/>
</dbReference>
<dbReference type="InterPro" id="IPR008925">
    <property type="entry name" value="aa_tRNA-synth_I_cd-bd_sf"/>
</dbReference>
<keyword evidence="4 7" id="KW-0067">ATP-binding</keyword>
<comment type="subunit">
    <text evidence="7">Monomer.</text>
</comment>
<sequence length="549" mass="62047">MDNNYLAELLFGDIKTTPEDMFAKYPARTLPDKAAVTRFAPSPTGFMHIGGLYAALISMCMARQSDGVFYLRLEDTDKKREIEHGADEIITSLAQYGVCFDEGAAADGEAEKGSYGPYRQSMRKEIYQTFAKDLVKRGLAYPCFCSAEELDEIRKAQEAEKADMGYYGSYAKCRNLSIEEIEANIKAGKEYVLRLRSDGNAENKITCRDLIRGNIEMPENIMDVVLLKSDGIPTYHFAHVVDDFLMGTTHVIRGDEWISSYPLHEQLFRASGLKMPKYAHIAPIMKLDGGENKKRKLSKRKDPEASVSFYSKAGFPVQSVLEYLMTIANSNYEEWRMKNPDADMSQFKFKLEKMPVSGALFDMDKLASVSRDVISKMSEEMLFDEISVWAKDNDEKLNAYITAAPDKFRESIKLWKYNGKKVRKDIAKWSDLSEMFPYLYGDGVDGYEFDEKLTADERKAFLTAYISAYDHKVDSSAWFDGVKAVGEPLGFCPNIKEYKANPDAYKGSVADACGILRVAITGRKNSPDLYTIMQLLGEEETLKRLKAAM</sequence>
<evidence type="ECO:0000256" key="1">
    <source>
        <dbReference type="ARBA" id="ARBA00007894"/>
    </source>
</evidence>
<feature type="domain" description="Aminoacyl-tRNA synthetase class I anticodon-binding" evidence="9">
    <location>
        <begin position="515"/>
        <end position="548"/>
    </location>
</feature>
<comment type="subcellular location">
    <subcellularLocation>
        <location evidence="7">Cytoplasm</location>
    </subcellularLocation>
</comment>
<reference evidence="10 11" key="1">
    <citation type="submission" date="2015-09" db="EMBL/GenBank/DDBJ databases">
        <authorList>
            <consortium name="Pathogen Informatics"/>
        </authorList>
    </citation>
    <scope>NUCLEOTIDE SEQUENCE [LARGE SCALE GENOMIC DNA]</scope>
    <source>
        <strain evidence="10 11">2789STDY5834928</strain>
    </source>
</reference>
<dbReference type="PROSITE" id="PS00178">
    <property type="entry name" value="AA_TRNA_LIGASE_I"/>
    <property type="match status" value="1"/>
</dbReference>
<evidence type="ECO:0000256" key="2">
    <source>
        <dbReference type="ARBA" id="ARBA00022598"/>
    </source>
</evidence>
<organism evidence="10 11">
    <name type="scientific">[Eubacterium] siraeum</name>
    <dbReference type="NCBI Taxonomy" id="39492"/>
    <lineage>
        <taxon>Bacteria</taxon>
        <taxon>Bacillati</taxon>
        <taxon>Bacillota</taxon>
        <taxon>Clostridia</taxon>
        <taxon>Eubacteriales</taxon>
        <taxon>Oscillospiraceae</taxon>
        <taxon>Oscillospiraceae incertae sedis</taxon>
    </lineage>
</organism>
<comment type="similarity">
    <text evidence="1 7">Belongs to the class-I aminoacyl-tRNA synthetase family. Glutamate--tRNA ligase type 1 subfamily.</text>
</comment>
<dbReference type="InterPro" id="IPR014729">
    <property type="entry name" value="Rossmann-like_a/b/a_fold"/>
</dbReference>
<dbReference type="InterPro" id="IPR045462">
    <property type="entry name" value="aa-tRNA-synth_I_cd-bd"/>
</dbReference>
<evidence type="ECO:0000313" key="10">
    <source>
        <dbReference type="EMBL" id="CUQ81914.1"/>
    </source>
</evidence>
<dbReference type="EC" id="6.1.1.17" evidence="7"/>
<dbReference type="SUPFAM" id="SSF48163">
    <property type="entry name" value="An anticodon-binding domain of class I aminoacyl-tRNA synthetases"/>
    <property type="match status" value="1"/>
</dbReference>
<accession>A0A174Z3F1</accession>
<keyword evidence="3 7" id="KW-0547">Nucleotide-binding</keyword>
<evidence type="ECO:0000256" key="3">
    <source>
        <dbReference type="ARBA" id="ARBA00022741"/>
    </source>
</evidence>
<dbReference type="GO" id="GO:0004818">
    <property type="term" value="F:glutamate-tRNA ligase activity"/>
    <property type="evidence" value="ECO:0007669"/>
    <property type="project" value="UniProtKB-UniRule"/>
</dbReference>
<dbReference type="PANTHER" id="PTHR43311">
    <property type="entry name" value="GLUTAMATE--TRNA LIGASE"/>
    <property type="match status" value="1"/>
</dbReference>
<evidence type="ECO:0000256" key="7">
    <source>
        <dbReference type="HAMAP-Rule" id="MF_00022"/>
    </source>
</evidence>
<dbReference type="Gene3D" id="3.40.50.620">
    <property type="entry name" value="HUPs"/>
    <property type="match status" value="1"/>
</dbReference>
<dbReference type="NCBIfam" id="TIGR00464">
    <property type="entry name" value="gltX_bact"/>
    <property type="match status" value="1"/>
</dbReference>
<evidence type="ECO:0000256" key="4">
    <source>
        <dbReference type="ARBA" id="ARBA00022840"/>
    </source>
</evidence>
<name>A0A174Z3F1_9FIRM</name>
<keyword evidence="7" id="KW-0963">Cytoplasm</keyword>
<dbReference type="HAMAP" id="MF_00022">
    <property type="entry name" value="Glu_tRNA_synth_type1"/>
    <property type="match status" value="1"/>
</dbReference>
<dbReference type="PRINTS" id="PR00987">
    <property type="entry name" value="TRNASYNTHGLU"/>
</dbReference>
<dbReference type="GO" id="GO:0006424">
    <property type="term" value="P:glutamyl-tRNA aminoacylation"/>
    <property type="evidence" value="ECO:0007669"/>
    <property type="project" value="UniProtKB-UniRule"/>
</dbReference>
<comment type="caution">
    <text evidence="7">Lacks conserved residue(s) required for the propagation of feature annotation.</text>
</comment>
<gene>
    <name evidence="7 10" type="primary">gltX</name>
    <name evidence="10" type="ORF">ERS852540_00376</name>
</gene>
<dbReference type="GO" id="GO:0005524">
    <property type="term" value="F:ATP binding"/>
    <property type="evidence" value="ECO:0007669"/>
    <property type="project" value="UniProtKB-UniRule"/>
</dbReference>
<dbReference type="Pfam" id="PF19269">
    <property type="entry name" value="Anticodon_2"/>
    <property type="match status" value="1"/>
</dbReference>
<feature type="short sequence motif" description="'HIGH' region" evidence="7">
    <location>
        <begin position="41"/>
        <end position="51"/>
    </location>
</feature>
<feature type="domain" description="Glutamyl/glutaminyl-tRNA synthetase class Ib catalytic" evidence="8">
    <location>
        <begin position="36"/>
        <end position="336"/>
    </location>
</feature>
<dbReference type="InterPro" id="IPR020751">
    <property type="entry name" value="aa-tRNA-synth_I_codon-bd_sub2"/>
</dbReference>
<dbReference type="InterPro" id="IPR001412">
    <property type="entry name" value="aa-tRNA-synth_I_CS"/>
</dbReference>
<dbReference type="OrthoDB" id="9807503at2"/>
<evidence type="ECO:0000256" key="6">
    <source>
        <dbReference type="ARBA" id="ARBA00023146"/>
    </source>
</evidence>
<dbReference type="STRING" id="39492.ERS852540_00376"/>
<proteinExistence type="inferred from homology"/>
<keyword evidence="2 7" id="KW-0436">Ligase</keyword>
<comment type="function">
    <text evidence="7">Catalyzes the attachment of glutamate to tRNA(Glu) in a two-step reaction: glutamate is first activated by ATP to form Glu-AMP and then transferred to the acceptor end of tRNA(Glu).</text>
</comment>
<dbReference type="InterPro" id="IPR049940">
    <property type="entry name" value="GluQ/Sye"/>
</dbReference>
<dbReference type="GO" id="GO:0000049">
    <property type="term" value="F:tRNA binding"/>
    <property type="evidence" value="ECO:0007669"/>
    <property type="project" value="InterPro"/>
</dbReference>
<dbReference type="SUPFAM" id="SSF52374">
    <property type="entry name" value="Nucleotidylyl transferase"/>
    <property type="match status" value="1"/>
</dbReference>
<evidence type="ECO:0000259" key="8">
    <source>
        <dbReference type="Pfam" id="PF00749"/>
    </source>
</evidence>
<dbReference type="InterPro" id="IPR020058">
    <property type="entry name" value="Glu/Gln-tRNA-synth_Ib_cat-dom"/>
</dbReference>
<dbReference type="Gene3D" id="1.10.10.350">
    <property type="match status" value="1"/>
</dbReference>